<dbReference type="Proteomes" id="UP000789375">
    <property type="component" value="Unassembled WGS sequence"/>
</dbReference>
<feature type="domain" description="F-box" evidence="1">
    <location>
        <begin position="16"/>
        <end position="46"/>
    </location>
</feature>
<dbReference type="AlphaFoldDB" id="A0A9N9IU69"/>
<dbReference type="Pfam" id="PF12937">
    <property type="entry name" value="F-box-like"/>
    <property type="match status" value="1"/>
</dbReference>
<dbReference type="SUPFAM" id="SSF81383">
    <property type="entry name" value="F-box domain"/>
    <property type="match status" value="1"/>
</dbReference>
<proteinExistence type="predicted"/>
<evidence type="ECO:0000313" key="2">
    <source>
        <dbReference type="EMBL" id="CAG8750868.1"/>
    </source>
</evidence>
<name>A0A9N9IU69_FUNMO</name>
<reference evidence="2" key="1">
    <citation type="submission" date="2021-06" db="EMBL/GenBank/DDBJ databases">
        <authorList>
            <person name="Kallberg Y."/>
            <person name="Tangrot J."/>
            <person name="Rosling A."/>
        </authorList>
    </citation>
    <scope>NUCLEOTIDE SEQUENCE</scope>
    <source>
        <strain evidence="2">87-6 pot B 2015</strain>
    </source>
</reference>
<feature type="non-terminal residue" evidence="2">
    <location>
        <position position="1"/>
    </location>
</feature>
<dbReference type="InterPro" id="IPR001810">
    <property type="entry name" value="F-box_dom"/>
</dbReference>
<dbReference type="Gene3D" id="1.20.1280.50">
    <property type="match status" value="1"/>
</dbReference>
<dbReference type="InterPro" id="IPR036047">
    <property type="entry name" value="F-box-like_dom_sf"/>
</dbReference>
<comment type="caution">
    <text evidence="2">The sequence shown here is derived from an EMBL/GenBank/DDBJ whole genome shotgun (WGS) entry which is preliminary data.</text>
</comment>
<evidence type="ECO:0000313" key="3">
    <source>
        <dbReference type="Proteomes" id="UP000789375"/>
    </source>
</evidence>
<keyword evidence="3" id="KW-1185">Reference proteome</keyword>
<organism evidence="2 3">
    <name type="scientific">Funneliformis mosseae</name>
    <name type="common">Endomycorrhizal fungus</name>
    <name type="synonym">Glomus mosseae</name>
    <dbReference type="NCBI Taxonomy" id="27381"/>
    <lineage>
        <taxon>Eukaryota</taxon>
        <taxon>Fungi</taxon>
        <taxon>Fungi incertae sedis</taxon>
        <taxon>Mucoromycota</taxon>
        <taxon>Glomeromycotina</taxon>
        <taxon>Glomeromycetes</taxon>
        <taxon>Glomerales</taxon>
        <taxon>Glomeraceae</taxon>
        <taxon>Funneliformis</taxon>
    </lineage>
</organism>
<protein>
    <submittedName>
        <fullName evidence="2">5380_t:CDS:1</fullName>
    </submittedName>
</protein>
<evidence type="ECO:0000259" key="1">
    <source>
        <dbReference type="Pfam" id="PF12937"/>
    </source>
</evidence>
<sequence length="49" mass="5701">FTYCLENSTLLYLEIEIKINIFKYVDTPLNLSLTCKAWNNIAKDPYAKA</sequence>
<feature type="non-terminal residue" evidence="2">
    <location>
        <position position="49"/>
    </location>
</feature>
<dbReference type="CDD" id="cd09917">
    <property type="entry name" value="F-box_SF"/>
    <property type="match status" value="1"/>
</dbReference>
<gene>
    <name evidence="2" type="ORF">FMOSSE_LOCUS16633</name>
</gene>
<accession>A0A9N9IU69</accession>
<dbReference type="EMBL" id="CAJVPP010025064">
    <property type="protein sequence ID" value="CAG8750868.1"/>
    <property type="molecule type" value="Genomic_DNA"/>
</dbReference>